<evidence type="ECO:0000256" key="1">
    <source>
        <dbReference type="SAM" id="Coils"/>
    </source>
</evidence>
<keyword evidence="1" id="KW-0175">Coiled coil</keyword>
<comment type="caution">
    <text evidence="4">The sequence shown here is derived from an EMBL/GenBank/DDBJ whole genome shotgun (WGS) entry which is preliminary data.</text>
</comment>
<protein>
    <recommendedName>
        <fullName evidence="5">Integrase, catalytic region, zinc finger, CCHC-type, peptidase aspartic, catalytic</fullName>
    </recommendedName>
</protein>
<evidence type="ECO:0008006" key="5">
    <source>
        <dbReference type="Google" id="ProtNLM"/>
    </source>
</evidence>
<feature type="coiled-coil region" evidence="1">
    <location>
        <begin position="147"/>
        <end position="200"/>
    </location>
</feature>
<reference evidence="4" key="1">
    <citation type="journal article" date="2019" name="Sci. Rep.">
        <title>Draft genome of Tanacetum cinerariifolium, the natural source of mosquito coil.</title>
        <authorList>
            <person name="Yamashiro T."/>
            <person name="Shiraishi A."/>
            <person name="Satake H."/>
            <person name="Nakayama K."/>
        </authorList>
    </citation>
    <scope>NUCLEOTIDE SEQUENCE</scope>
</reference>
<evidence type="ECO:0000313" key="4">
    <source>
        <dbReference type="EMBL" id="GEU42996.1"/>
    </source>
</evidence>
<gene>
    <name evidence="3" type="ORF">Tci_014920</name>
    <name evidence="4" type="ORF">Tci_014974</name>
</gene>
<accession>A0A6L2K0X4</accession>
<name>A0A6L2K0X4_TANCI</name>
<evidence type="ECO:0000313" key="3">
    <source>
        <dbReference type="EMBL" id="GEU42942.1"/>
    </source>
</evidence>
<evidence type="ECO:0000256" key="2">
    <source>
        <dbReference type="SAM" id="MobiDB-lite"/>
    </source>
</evidence>
<feature type="compositionally biased region" description="Polar residues" evidence="2">
    <location>
        <begin position="610"/>
        <end position="621"/>
    </location>
</feature>
<dbReference type="EMBL" id="BKCJ010001646">
    <property type="protein sequence ID" value="GEU42996.1"/>
    <property type="molecule type" value="Genomic_DNA"/>
</dbReference>
<dbReference type="EMBL" id="BKCJ010001637">
    <property type="protein sequence ID" value="GEU42942.1"/>
    <property type="molecule type" value="Genomic_DNA"/>
</dbReference>
<feature type="region of interest" description="Disordered" evidence="2">
    <location>
        <begin position="610"/>
        <end position="652"/>
    </location>
</feature>
<proteinExistence type="predicted"/>
<feature type="coiled-coil region" evidence="1">
    <location>
        <begin position="556"/>
        <end position="583"/>
    </location>
</feature>
<organism evidence="4">
    <name type="scientific">Tanacetum cinerariifolium</name>
    <name type="common">Dalmatian daisy</name>
    <name type="synonym">Chrysanthemum cinerariifolium</name>
    <dbReference type="NCBI Taxonomy" id="118510"/>
    <lineage>
        <taxon>Eukaryota</taxon>
        <taxon>Viridiplantae</taxon>
        <taxon>Streptophyta</taxon>
        <taxon>Embryophyta</taxon>
        <taxon>Tracheophyta</taxon>
        <taxon>Spermatophyta</taxon>
        <taxon>Magnoliopsida</taxon>
        <taxon>eudicotyledons</taxon>
        <taxon>Gunneridae</taxon>
        <taxon>Pentapetalae</taxon>
        <taxon>asterids</taxon>
        <taxon>campanulids</taxon>
        <taxon>Asterales</taxon>
        <taxon>Asteraceae</taxon>
        <taxon>Asteroideae</taxon>
        <taxon>Anthemideae</taxon>
        <taxon>Anthemidinae</taxon>
        <taxon>Tanacetum</taxon>
    </lineage>
</organism>
<dbReference type="AlphaFoldDB" id="A0A6L2K0X4"/>
<sequence>MDLYMENREHGRMILESVKNGPLIWPTIEENGVIRTKKYAELYATEKIQADFDVKATNIILQGLPSDIYALVNHHRVAKDLWESVQLLMQDVLSEVPHSDTTDNDMLNQSDTNTSTQQDGMILSVFGKLSHSVTNCNKANKDNLIANESLSSKLEIYKERVKLLEETQNVDLSTREKLIIDDFEKEINSIKLTLSEQLKEKEVLTTTFNVLKNESKKKEAKYIDKEIALEKKVKELENIVYKMGQSVQTVHMLMKPQVFYDNNLKQALGFQNPFYLKKAQQIRPMLYDDFGKRFVPQQELSVKQAFWFQMSNPTTESFDESHVKVDVPSELPKVCLVRGSLKKLKFHLAQFDSVVKKRITSDAITEETNSALAFCLTLFLQVVFCPELRFVKHCVLLKDRPPMLATGRYPQWRSRFLRYIDTRPNGEALRKCILSGPYKPTTIFVQAVEAIDDSPAIPKHTKVETPMNMLQQGESLNIQDVKTNLFWEFGKFTSHDGETMEYYYTRFYKLMNEMIRNNLTVTMMQVNVQFLQQLQPEWSRFMTIVKQQHKLDEVSYNKLIDILKQYQNEVNELRIKRLARNANPLALVATAQANQDPYYQTSWSHKSHASSLKPSILTKSHTTTRHKGKEIAKPITHPSETASKEDNDPEQA</sequence>